<comment type="caution">
    <text evidence="1">The sequence shown here is derived from an EMBL/GenBank/DDBJ whole genome shotgun (WGS) entry which is preliminary data.</text>
</comment>
<keyword evidence="2" id="KW-1185">Reference proteome</keyword>
<evidence type="ECO:0000313" key="1">
    <source>
        <dbReference type="EMBL" id="KAH6931538.1"/>
    </source>
</evidence>
<organism evidence="1 2">
    <name type="scientific">Hyalomma asiaticum</name>
    <name type="common">Tick</name>
    <dbReference type="NCBI Taxonomy" id="266040"/>
    <lineage>
        <taxon>Eukaryota</taxon>
        <taxon>Metazoa</taxon>
        <taxon>Ecdysozoa</taxon>
        <taxon>Arthropoda</taxon>
        <taxon>Chelicerata</taxon>
        <taxon>Arachnida</taxon>
        <taxon>Acari</taxon>
        <taxon>Parasitiformes</taxon>
        <taxon>Ixodida</taxon>
        <taxon>Ixodoidea</taxon>
        <taxon>Ixodidae</taxon>
        <taxon>Hyalomminae</taxon>
        <taxon>Hyalomma</taxon>
    </lineage>
</organism>
<protein>
    <submittedName>
        <fullName evidence="1">Uncharacterized protein</fullName>
    </submittedName>
</protein>
<accession>A0ACB7S9W0</accession>
<name>A0ACB7S9W0_HYAAI</name>
<evidence type="ECO:0000313" key="2">
    <source>
        <dbReference type="Proteomes" id="UP000821845"/>
    </source>
</evidence>
<proteinExistence type="predicted"/>
<dbReference type="Proteomes" id="UP000821845">
    <property type="component" value="Chromosome 5"/>
</dbReference>
<sequence length="173" mass="18963">MARVEVEGPFGTLKTVAAVSKGLPEEYPYLFSNKSESLLNEQGKSFADVEAQVLALTRSKARQLSAQLRYADKEEEPDMDEPVCAESGGERVEIRERETAGGASLSTETAGFGPGLRVWATRARFLEDRRPGHVTTYGEAAFEASRGESTPGSGREKLRRSRLHLQRGLGHHS</sequence>
<gene>
    <name evidence="1" type="ORF">HPB50_025141</name>
</gene>
<dbReference type="EMBL" id="CM023485">
    <property type="protein sequence ID" value="KAH6931538.1"/>
    <property type="molecule type" value="Genomic_DNA"/>
</dbReference>
<reference evidence="1" key="1">
    <citation type="submission" date="2020-05" db="EMBL/GenBank/DDBJ databases">
        <title>Large-scale comparative analyses of tick genomes elucidate their genetic diversity and vector capacities.</title>
        <authorList>
            <person name="Jia N."/>
            <person name="Wang J."/>
            <person name="Shi W."/>
            <person name="Du L."/>
            <person name="Sun Y."/>
            <person name="Zhan W."/>
            <person name="Jiang J."/>
            <person name="Wang Q."/>
            <person name="Zhang B."/>
            <person name="Ji P."/>
            <person name="Sakyi L.B."/>
            <person name="Cui X."/>
            <person name="Yuan T."/>
            <person name="Jiang B."/>
            <person name="Yang W."/>
            <person name="Lam T.T.-Y."/>
            <person name="Chang Q."/>
            <person name="Ding S."/>
            <person name="Wang X."/>
            <person name="Zhu J."/>
            <person name="Ruan X."/>
            <person name="Zhao L."/>
            <person name="Wei J."/>
            <person name="Que T."/>
            <person name="Du C."/>
            <person name="Cheng J."/>
            <person name="Dai P."/>
            <person name="Han X."/>
            <person name="Huang E."/>
            <person name="Gao Y."/>
            <person name="Liu J."/>
            <person name="Shao H."/>
            <person name="Ye R."/>
            <person name="Li L."/>
            <person name="Wei W."/>
            <person name="Wang X."/>
            <person name="Wang C."/>
            <person name="Yang T."/>
            <person name="Huo Q."/>
            <person name="Li W."/>
            <person name="Guo W."/>
            <person name="Chen H."/>
            <person name="Zhou L."/>
            <person name="Ni X."/>
            <person name="Tian J."/>
            <person name="Zhou Y."/>
            <person name="Sheng Y."/>
            <person name="Liu T."/>
            <person name="Pan Y."/>
            <person name="Xia L."/>
            <person name="Li J."/>
            <person name="Zhao F."/>
            <person name="Cao W."/>
        </authorList>
    </citation>
    <scope>NUCLEOTIDE SEQUENCE</scope>
    <source>
        <strain evidence="1">Hyas-2018</strain>
    </source>
</reference>